<dbReference type="Gene3D" id="1.25.40.10">
    <property type="entry name" value="Tetratricopeptide repeat domain"/>
    <property type="match status" value="1"/>
</dbReference>
<reference evidence="3" key="1">
    <citation type="submission" date="2021-12" db="EMBL/GenBank/DDBJ databases">
        <title>Novel species in genus Dyadobacter.</title>
        <authorList>
            <person name="Ma C."/>
        </authorList>
    </citation>
    <scope>NUCLEOTIDE SEQUENCE</scope>
    <source>
        <strain evidence="3">CY399</strain>
    </source>
</reference>
<dbReference type="GO" id="GO:0005737">
    <property type="term" value="C:cytoplasm"/>
    <property type="evidence" value="ECO:0007669"/>
    <property type="project" value="TreeGrafter"/>
</dbReference>
<sequence>MKYCLLLTFVWAFYDAAGQKRQQYQPYEDSTCAKMLAEATISFDSSNYTRARDYCEAALLICNAKSTAFEALLKRTNNAIDKQKQDAIDSQNAAKEAAIKIQLSRDSLKMVNLLKQKIVDAFYFYNNRYALAFKQGRYGFVNMAGDTLIGYKFSEATPFGQKYGYAQVKADHISGKAKEYLLDTTKALYPLARSIRQLTIDPTCEALITTLRNGADVKNIIGNKQLKILFVEPNYRDNSVLSRRLIGRLRLLPQLESVSFTNNGLTSFPRGFLELDNVITVNLSGNQIAEIASFQVNGMCRLQKIAKLDLSNNQLRTLPEDVKMLTTLRYVNLEGNRISTQEVAKIKSWLPKDCDILFKDYQKFPQSILTQVRQIGNSDNNKYISLQRVLRDTLEKYHSEVPEDDEINIALAVAKANVWWGEVLIKTRTVKDADSLIAFNTRLRSDIMDLYELDIPDNAELNYRIAQACQNIADQYMLKKDFRRAEMAAAGGLEKDPLDNQLKISLAHALLGQNRLEEAKDAYISFIGSSRNPRRQIARLQMDFEKLFKENILPRTDEVKKMIEQIVAASN</sequence>
<accession>A0A9X1T855</accession>
<evidence type="ECO:0000256" key="2">
    <source>
        <dbReference type="ARBA" id="ARBA00022737"/>
    </source>
</evidence>
<gene>
    <name evidence="3" type="ORF">LXM24_06860</name>
</gene>
<keyword evidence="2" id="KW-0677">Repeat</keyword>
<dbReference type="PANTHER" id="PTHR48051:SF1">
    <property type="entry name" value="RAS SUPPRESSOR PROTEIN 1"/>
    <property type="match status" value="1"/>
</dbReference>
<dbReference type="InterPro" id="IPR001611">
    <property type="entry name" value="Leu-rich_rpt"/>
</dbReference>
<evidence type="ECO:0000313" key="4">
    <source>
        <dbReference type="Proteomes" id="UP001139700"/>
    </source>
</evidence>
<protein>
    <recommendedName>
        <fullName evidence="5">Leucine-rich repeat domain-containing protein</fullName>
    </recommendedName>
</protein>
<dbReference type="InterPro" id="IPR032675">
    <property type="entry name" value="LRR_dom_sf"/>
</dbReference>
<dbReference type="PANTHER" id="PTHR48051">
    <property type="match status" value="1"/>
</dbReference>
<evidence type="ECO:0000313" key="3">
    <source>
        <dbReference type="EMBL" id="MCF0039800.1"/>
    </source>
</evidence>
<dbReference type="EMBL" id="JAJTTA010000002">
    <property type="protein sequence ID" value="MCF0039800.1"/>
    <property type="molecule type" value="Genomic_DNA"/>
</dbReference>
<keyword evidence="4" id="KW-1185">Reference proteome</keyword>
<comment type="caution">
    <text evidence="3">The sequence shown here is derived from an EMBL/GenBank/DDBJ whole genome shotgun (WGS) entry which is preliminary data.</text>
</comment>
<dbReference type="Gene3D" id="3.80.10.10">
    <property type="entry name" value="Ribonuclease Inhibitor"/>
    <property type="match status" value="1"/>
</dbReference>
<name>A0A9X1T855_9BACT</name>
<dbReference type="PROSITE" id="PS51450">
    <property type="entry name" value="LRR"/>
    <property type="match status" value="1"/>
</dbReference>
<dbReference type="SUPFAM" id="SSF48452">
    <property type="entry name" value="TPR-like"/>
    <property type="match status" value="1"/>
</dbReference>
<proteinExistence type="predicted"/>
<dbReference type="SMART" id="SM00369">
    <property type="entry name" value="LRR_TYP"/>
    <property type="match status" value="2"/>
</dbReference>
<dbReference type="AlphaFoldDB" id="A0A9X1T855"/>
<dbReference type="SUPFAM" id="SSF52058">
    <property type="entry name" value="L domain-like"/>
    <property type="match status" value="1"/>
</dbReference>
<evidence type="ECO:0008006" key="5">
    <source>
        <dbReference type="Google" id="ProtNLM"/>
    </source>
</evidence>
<dbReference type="InterPro" id="IPR011990">
    <property type="entry name" value="TPR-like_helical_dom_sf"/>
</dbReference>
<dbReference type="InterPro" id="IPR003591">
    <property type="entry name" value="Leu-rich_rpt_typical-subtyp"/>
</dbReference>
<dbReference type="Proteomes" id="UP001139700">
    <property type="component" value="Unassembled WGS sequence"/>
</dbReference>
<dbReference type="InterPro" id="IPR050216">
    <property type="entry name" value="LRR_domain-containing"/>
</dbReference>
<dbReference type="RefSeq" id="WP_234612239.1">
    <property type="nucleotide sequence ID" value="NZ_CP098806.1"/>
</dbReference>
<keyword evidence="1" id="KW-0433">Leucine-rich repeat</keyword>
<evidence type="ECO:0000256" key="1">
    <source>
        <dbReference type="ARBA" id="ARBA00022614"/>
    </source>
</evidence>
<organism evidence="3 4">
    <name type="scientific">Dyadobacter fanqingshengii</name>
    <dbReference type="NCBI Taxonomy" id="2906443"/>
    <lineage>
        <taxon>Bacteria</taxon>
        <taxon>Pseudomonadati</taxon>
        <taxon>Bacteroidota</taxon>
        <taxon>Cytophagia</taxon>
        <taxon>Cytophagales</taxon>
        <taxon>Spirosomataceae</taxon>
        <taxon>Dyadobacter</taxon>
    </lineage>
</organism>